<keyword evidence="3" id="KW-1185">Reference proteome</keyword>
<feature type="region of interest" description="Disordered" evidence="1">
    <location>
        <begin position="145"/>
        <end position="208"/>
    </location>
</feature>
<dbReference type="EMBL" id="JAULUE010002066">
    <property type="protein sequence ID" value="KAK5877270.1"/>
    <property type="molecule type" value="Genomic_DNA"/>
</dbReference>
<reference evidence="2 3" key="1">
    <citation type="journal article" date="2023" name="Mol. Biol. Evol.">
        <title>Genomics of Secondarily Temperate Adaptation in the Only Non-Antarctic Icefish.</title>
        <authorList>
            <person name="Rivera-Colon A.G."/>
            <person name="Rayamajhi N."/>
            <person name="Minhas B.F."/>
            <person name="Madrigal G."/>
            <person name="Bilyk K.T."/>
            <person name="Yoon V."/>
            <person name="Hune M."/>
            <person name="Gregory S."/>
            <person name="Cheng C.H.C."/>
            <person name="Catchen J.M."/>
        </authorList>
    </citation>
    <scope>NUCLEOTIDE SEQUENCE [LARGE SCALE GENOMIC DNA]</scope>
    <source>
        <strain evidence="2">JC2023a</strain>
    </source>
</reference>
<name>A0AAN8B2K2_9TELE</name>
<proteinExistence type="predicted"/>
<organism evidence="2 3">
    <name type="scientific">Champsocephalus esox</name>
    <name type="common">pike icefish</name>
    <dbReference type="NCBI Taxonomy" id="159716"/>
    <lineage>
        <taxon>Eukaryota</taxon>
        <taxon>Metazoa</taxon>
        <taxon>Chordata</taxon>
        <taxon>Craniata</taxon>
        <taxon>Vertebrata</taxon>
        <taxon>Euteleostomi</taxon>
        <taxon>Actinopterygii</taxon>
        <taxon>Neopterygii</taxon>
        <taxon>Teleostei</taxon>
        <taxon>Neoteleostei</taxon>
        <taxon>Acanthomorphata</taxon>
        <taxon>Eupercaria</taxon>
        <taxon>Perciformes</taxon>
        <taxon>Notothenioidei</taxon>
        <taxon>Channichthyidae</taxon>
        <taxon>Champsocephalus</taxon>
    </lineage>
</organism>
<evidence type="ECO:0000313" key="3">
    <source>
        <dbReference type="Proteomes" id="UP001335648"/>
    </source>
</evidence>
<accession>A0AAN8B2K2</accession>
<sequence length="208" mass="22740">MLTTPKDQYVARQADRAHQCAFQASAAANNIALLTNSVVTLVERSTIVAPEEAEEIAKVASTALTLCAAVAVSQARITAWMTQIQRHLWLQQAAVTEPARKVLLDAPISSDGLFGPQFLAMVESMKAASEQAEDIRQHVSWLQPAGKPQRLQQQQQQPTQPQRKTDRHAQQPRRQSCPSAAAGGTVPRLQGTVPRLRPPTREGGARRE</sequence>
<comment type="caution">
    <text evidence="2">The sequence shown here is derived from an EMBL/GenBank/DDBJ whole genome shotgun (WGS) entry which is preliminary data.</text>
</comment>
<protein>
    <submittedName>
        <fullName evidence="2">Uncharacterized protein</fullName>
    </submittedName>
</protein>
<dbReference type="AlphaFoldDB" id="A0AAN8B2K2"/>
<dbReference type="Proteomes" id="UP001335648">
    <property type="component" value="Unassembled WGS sequence"/>
</dbReference>
<evidence type="ECO:0000256" key="1">
    <source>
        <dbReference type="SAM" id="MobiDB-lite"/>
    </source>
</evidence>
<gene>
    <name evidence="2" type="ORF">CesoFtcFv8_024792</name>
</gene>
<feature type="compositionally biased region" description="Low complexity" evidence="1">
    <location>
        <begin position="145"/>
        <end position="162"/>
    </location>
</feature>
<evidence type="ECO:0000313" key="2">
    <source>
        <dbReference type="EMBL" id="KAK5877270.1"/>
    </source>
</evidence>
<feature type="compositionally biased region" description="Basic and acidic residues" evidence="1">
    <location>
        <begin position="199"/>
        <end position="208"/>
    </location>
</feature>